<feature type="compositionally biased region" description="Basic and acidic residues" evidence="1">
    <location>
        <begin position="35"/>
        <end position="58"/>
    </location>
</feature>
<reference evidence="3 4" key="1">
    <citation type="submission" date="2016-05" db="EMBL/GenBank/DDBJ databases">
        <title>Comparative analysis of secretome profiles of manganese(II)-oxidizing ascomycete fungi.</title>
        <authorList>
            <consortium name="DOE Joint Genome Institute"/>
            <person name="Zeiner C.A."/>
            <person name="Purvine S.O."/>
            <person name="Zink E.M."/>
            <person name="Wu S."/>
            <person name="Pasa-Tolic L."/>
            <person name="Chaput D.L."/>
            <person name="Haridas S."/>
            <person name="Grigoriev I.V."/>
            <person name="Santelli C.M."/>
            <person name="Hansel C.M."/>
        </authorList>
    </citation>
    <scope>NUCLEOTIDE SEQUENCE [LARGE SCALE GENOMIC DNA]</scope>
    <source>
        <strain evidence="3 4">SRC1lrK2f</strain>
    </source>
</reference>
<feature type="transmembrane region" description="Helical" evidence="2">
    <location>
        <begin position="76"/>
        <end position="99"/>
    </location>
</feature>
<dbReference type="GeneID" id="29114029"/>
<evidence type="ECO:0000256" key="2">
    <source>
        <dbReference type="SAM" id="Phobius"/>
    </source>
</evidence>
<keyword evidence="2" id="KW-0472">Membrane</keyword>
<dbReference type="Proteomes" id="UP000077248">
    <property type="component" value="Unassembled WGS sequence"/>
</dbReference>
<dbReference type="RefSeq" id="XP_018386303.1">
    <property type="nucleotide sequence ID" value="XM_018528435.1"/>
</dbReference>
<dbReference type="KEGG" id="aalt:CC77DRAFT_1061445"/>
<keyword evidence="4" id="KW-1185">Reference proteome</keyword>
<evidence type="ECO:0000313" key="4">
    <source>
        <dbReference type="Proteomes" id="UP000077248"/>
    </source>
</evidence>
<dbReference type="AlphaFoldDB" id="A0A177DPF7"/>
<organism evidence="3 4">
    <name type="scientific">Alternaria alternata</name>
    <name type="common">Alternaria rot fungus</name>
    <name type="synonym">Torula alternata</name>
    <dbReference type="NCBI Taxonomy" id="5599"/>
    <lineage>
        <taxon>Eukaryota</taxon>
        <taxon>Fungi</taxon>
        <taxon>Dikarya</taxon>
        <taxon>Ascomycota</taxon>
        <taxon>Pezizomycotina</taxon>
        <taxon>Dothideomycetes</taxon>
        <taxon>Pleosporomycetidae</taxon>
        <taxon>Pleosporales</taxon>
        <taxon>Pleosporineae</taxon>
        <taxon>Pleosporaceae</taxon>
        <taxon>Alternaria</taxon>
        <taxon>Alternaria sect. Alternaria</taxon>
        <taxon>Alternaria alternata complex</taxon>
    </lineage>
</organism>
<evidence type="ECO:0000256" key="1">
    <source>
        <dbReference type="SAM" id="MobiDB-lite"/>
    </source>
</evidence>
<accession>A0A177DPF7</accession>
<feature type="transmembrane region" description="Helical" evidence="2">
    <location>
        <begin position="560"/>
        <end position="583"/>
    </location>
</feature>
<feature type="transmembrane region" description="Helical" evidence="2">
    <location>
        <begin position="119"/>
        <end position="137"/>
    </location>
</feature>
<dbReference type="OMA" id="LTERWMN"/>
<dbReference type="EMBL" id="KV441478">
    <property type="protein sequence ID" value="OAG20882.1"/>
    <property type="molecule type" value="Genomic_DNA"/>
</dbReference>
<name>A0A177DPF7_ALTAL</name>
<proteinExistence type="predicted"/>
<gene>
    <name evidence="3" type="ORF">CC77DRAFT_1061445</name>
</gene>
<evidence type="ECO:0000313" key="3">
    <source>
        <dbReference type="EMBL" id="OAG20882.1"/>
    </source>
</evidence>
<feature type="region of interest" description="Disordered" evidence="1">
    <location>
        <begin position="27"/>
        <end position="62"/>
    </location>
</feature>
<sequence length="663" mass="73700">MAYEPVGHNIKGPRVSVEDALSIQYDAGSYSNSSDDSRDHDGEDGVKDNKDTSHETRVQKWPSRSQKVATITPLKVLIMVFDVVLASTPVMFLALAFVAVRLNGKEVSDYGHKLEQTLLLSPTIFPLIFAALMGRFFRHLGLWLAQRGTTLGRLEQLIGCQSVFSALERQICLRSWSMVGLASVLIWLLSPVGGQSALRLLNQEVGDIHFTSQIRYMSPMTIMDSMMSGTSYAELGRNTYTPITLAAILSSTRYQSTPMDLWGNVKLPLYRTIENSTPDEWKLVPNSTAANITYASLIGIPVVGPPSVGFTSFNIEARQWDLKCLSNEGPTDKPADFTDDFSWQLQMYNDTQPPCRNNATDCPTPWCYGYPCPIRSESVAQDREDKFSIANCELSFDKYEAGVRCNGTSCAVYKMRKLGLLDEDYPIGYDIVIRRFTSTLLGVMPSLDFYKTETPRYHKGSTTMEKWIGDPSNFIGLGFVNVELYKLSPQAFGERLTILYNTFWQSTYGTRALGGNLPASVMETAWLNTTQTTDSVSSVKFVATDADVLQKTKPIYKTNWKWLTALLVCSIVLLAAAYSGLVLKYITLVPDIIGYASSLTLLNPYFPTPTGGTTLSGLERTALLRDYPVRIGDVCPDEAVGAIAFARSDMGSVGRLDRKRWYI</sequence>
<keyword evidence="2" id="KW-0812">Transmembrane</keyword>
<dbReference type="VEuPathDB" id="FungiDB:CC77DRAFT_1061445"/>
<protein>
    <submittedName>
        <fullName evidence="3">Uncharacterized protein</fullName>
    </submittedName>
</protein>
<keyword evidence="2" id="KW-1133">Transmembrane helix</keyword>